<accession>A0ABT0MBS2</accession>
<evidence type="ECO:0000256" key="9">
    <source>
        <dbReference type="RuleBase" id="RU365088"/>
    </source>
</evidence>
<dbReference type="Pfam" id="PF07690">
    <property type="entry name" value="MFS_1"/>
    <property type="match status" value="1"/>
</dbReference>
<dbReference type="PROSITE" id="PS50850">
    <property type="entry name" value="MFS"/>
    <property type="match status" value="1"/>
</dbReference>
<feature type="transmembrane region" description="Helical" evidence="9">
    <location>
        <begin position="18"/>
        <end position="36"/>
    </location>
</feature>
<dbReference type="NCBIfam" id="TIGR00710">
    <property type="entry name" value="efflux_Bcr_CflA"/>
    <property type="match status" value="1"/>
</dbReference>
<dbReference type="InterPro" id="IPR001958">
    <property type="entry name" value="Tet-R_TetA/multi-R_MdtG-like"/>
</dbReference>
<feature type="transmembrane region" description="Helical" evidence="9">
    <location>
        <begin position="56"/>
        <end position="76"/>
    </location>
</feature>
<evidence type="ECO:0000313" key="12">
    <source>
        <dbReference type="Proteomes" id="UP001203004"/>
    </source>
</evidence>
<dbReference type="InterPro" id="IPR036259">
    <property type="entry name" value="MFS_trans_sf"/>
</dbReference>
<keyword evidence="7 9" id="KW-1133">Transmembrane helix</keyword>
<dbReference type="Gene3D" id="1.20.1720.10">
    <property type="entry name" value="Multidrug resistance protein D"/>
    <property type="match status" value="1"/>
</dbReference>
<evidence type="ECO:0000256" key="8">
    <source>
        <dbReference type="ARBA" id="ARBA00023136"/>
    </source>
</evidence>
<evidence type="ECO:0000256" key="5">
    <source>
        <dbReference type="ARBA" id="ARBA00022475"/>
    </source>
</evidence>
<evidence type="ECO:0000259" key="10">
    <source>
        <dbReference type="PROSITE" id="PS50850"/>
    </source>
</evidence>
<dbReference type="Proteomes" id="UP001203004">
    <property type="component" value="Unassembled WGS sequence"/>
</dbReference>
<dbReference type="SUPFAM" id="SSF103473">
    <property type="entry name" value="MFS general substrate transporter"/>
    <property type="match status" value="1"/>
</dbReference>
<dbReference type="PROSITE" id="PS00216">
    <property type="entry name" value="SUGAR_TRANSPORT_1"/>
    <property type="match status" value="1"/>
</dbReference>
<keyword evidence="6 9" id="KW-0812">Transmembrane</keyword>
<feature type="transmembrane region" description="Helical" evidence="9">
    <location>
        <begin position="145"/>
        <end position="167"/>
    </location>
</feature>
<feature type="transmembrane region" description="Helical" evidence="9">
    <location>
        <begin position="225"/>
        <end position="245"/>
    </location>
</feature>
<keyword evidence="12" id="KW-1185">Reference proteome</keyword>
<sequence>MKAVQIDSAVAYKNKGGYVRFVLVLGALGAFGPLSMDMYLPSLPSLTRDLQTTTSMAQLSITACLIGLAAGQLILGPLSDKFGRKIPLLSGLILFTLTSLLCSITTSIGLLVILRLIQGMAGAAGMVISRAIARDLYSGSKLTRFFAMLMAVNGIFPILAPIMGGFVLQFTSWHGVFIVLCVIGFLLFLSALFYIPETLPAEKRISGGLGTTVSAMGDIFRDSRFVGYALVLGLVMGAMFCYLQVHHSCCRTCFLYRLKVSAGFSQ</sequence>
<evidence type="ECO:0000256" key="2">
    <source>
        <dbReference type="ARBA" id="ARBA00006236"/>
    </source>
</evidence>
<dbReference type="InterPro" id="IPR011701">
    <property type="entry name" value="MFS"/>
</dbReference>
<dbReference type="InterPro" id="IPR005829">
    <property type="entry name" value="Sugar_transporter_CS"/>
</dbReference>
<evidence type="ECO:0000256" key="7">
    <source>
        <dbReference type="ARBA" id="ARBA00022989"/>
    </source>
</evidence>
<keyword evidence="8 9" id="KW-0472">Membrane</keyword>
<dbReference type="PANTHER" id="PTHR23502:SF132">
    <property type="entry name" value="POLYAMINE TRANSPORTER 2-RELATED"/>
    <property type="match status" value="1"/>
</dbReference>
<keyword evidence="4 9" id="KW-0813">Transport</keyword>
<reference evidence="11 12" key="1">
    <citation type="submission" date="2022-05" db="EMBL/GenBank/DDBJ databases">
        <title>Sporolactobacillus sp nov CPB3-1, isolated from tree bark (Mangifera indica L.).</title>
        <authorList>
            <person name="Phuengjayaem S."/>
            <person name="Tanasupawat S."/>
        </authorList>
    </citation>
    <scope>NUCLEOTIDE SEQUENCE [LARGE SCALE GENOMIC DNA]</scope>
    <source>
        <strain evidence="11 12">CPB3-1</strain>
    </source>
</reference>
<feature type="transmembrane region" description="Helical" evidence="9">
    <location>
        <begin position="173"/>
        <end position="195"/>
    </location>
</feature>
<organism evidence="11 12">
    <name type="scientific">Sporolactobacillus mangiferae</name>
    <dbReference type="NCBI Taxonomy" id="2940498"/>
    <lineage>
        <taxon>Bacteria</taxon>
        <taxon>Bacillati</taxon>
        <taxon>Bacillota</taxon>
        <taxon>Bacilli</taxon>
        <taxon>Bacillales</taxon>
        <taxon>Sporolactobacillaceae</taxon>
        <taxon>Sporolactobacillus</taxon>
    </lineage>
</organism>
<comment type="caution">
    <text evidence="11">The sequence shown here is derived from an EMBL/GenBank/DDBJ whole genome shotgun (WGS) entry which is preliminary data.</text>
</comment>
<comment type="subcellular location">
    <subcellularLocation>
        <location evidence="1 9">Cell membrane</location>
        <topology evidence="1 9">Multi-pass membrane protein</topology>
    </subcellularLocation>
</comment>
<name>A0ABT0MBS2_9BACL</name>
<evidence type="ECO:0000256" key="6">
    <source>
        <dbReference type="ARBA" id="ARBA00022692"/>
    </source>
</evidence>
<evidence type="ECO:0000256" key="1">
    <source>
        <dbReference type="ARBA" id="ARBA00004651"/>
    </source>
</evidence>
<evidence type="ECO:0000256" key="3">
    <source>
        <dbReference type="ARBA" id="ARBA00007520"/>
    </source>
</evidence>
<dbReference type="PANTHER" id="PTHR23502">
    <property type="entry name" value="MAJOR FACILITATOR SUPERFAMILY"/>
    <property type="match status" value="1"/>
</dbReference>
<keyword evidence="5 9" id="KW-1003">Cell membrane</keyword>
<evidence type="ECO:0000313" key="11">
    <source>
        <dbReference type="EMBL" id="MCL1632317.1"/>
    </source>
</evidence>
<feature type="transmembrane region" description="Helical" evidence="9">
    <location>
        <begin position="88"/>
        <end position="110"/>
    </location>
</feature>
<evidence type="ECO:0000256" key="4">
    <source>
        <dbReference type="ARBA" id="ARBA00022448"/>
    </source>
</evidence>
<comment type="similarity">
    <text evidence="3">Belongs to the major facilitator superfamily. TCR/Tet family.</text>
</comment>
<protein>
    <recommendedName>
        <fullName evidence="9">Bcr/CflA family efflux transporter</fullName>
    </recommendedName>
</protein>
<dbReference type="InterPro" id="IPR020846">
    <property type="entry name" value="MFS_dom"/>
</dbReference>
<gene>
    <name evidence="11" type="ORF">M3N64_10240</name>
</gene>
<comment type="similarity">
    <text evidence="2 9">Belongs to the major facilitator superfamily. Bcr/CmlA family.</text>
</comment>
<proteinExistence type="inferred from homology"/>
<dbReference type="PRINTS" id="PR01035">
    <property type="entry name" value="TCRTETA"/>
</dbReference>
<dbReference type="InterPro" id="IPR004812">
    <property type="entry name" value="Efflux_drug-R_Bcr/CmlA"/>
</dbReference>
<comment type="caution">
    <text evidence="9">Lacks conserved residue(s) required for the propagation of feature annotation.</text>
</comment>
<feature type="domain" description="Major facilitator superfamily (MFS) profile" evidence="10">
    <location>
        <begin position="21"/>
        <end position="266"/>
    </location>
</feature>
<dbReference type="EMBL" id="JAMAST010000013">
    <property type="protein sequence ID" value="MCL1632317.1"/>
    <property type="molecule type" value="Genomic_DNA"/>
</dbReference>